<organism evidence="2 3">
    <name type="scientific">Methylobacterium hispanicum</name>
    <dbReference type="NCBI Taxonomy" id="270350"/>
    <lineage>
        <taxon>Bacteria</taxon>
        <taxon>Pseudomonadati</taxon>
        <taxon>Pseudomonadota</taxon>
        <taxon>Alphaproteobacteria</taxon>
        <taxon>Hyphomicrobiales</taxon>
        <taxon>Methylobacteriaceae</taxon>
        <taxon>Methylobacterium</taxon>
    </lineage>
</organism>
<keyword evidence="3" id="KW-1185">Reference proteome</keyword>
<evidence type="ECO:0000313" key="3">
    <source>
        <dbReference type="Proteomes" id="UP001055247"/>
    </source>
</evidence>
<gene>
    <name evidence="2" type="ORF">BHAOGJBA_4057</name>
</gene>
<accession>A0AAV4ZQH7</accession>
<comment type="caution">
    <text evidence="2">The sequence shown here is derived from an EMBL/GenBank/DDBJ whole genome shotgun (WGS) entry which is preliminary data.</text>
</comment>
<reference evidence="2" key="2">
    <citation type="submission" date="2021-08" db="EMBL/GenBank/DDBJ databases">
        <authorList>
            <person name="Tani A."/>
            <person name="Ola A."/>
            <person name="Ogura Y."/>
            <person name="Katsura K."/>
            <person name="Hayashi T."/>
        </authorList>
    </citation>
    <scope>NUCLEOTIDE SEQUENCE</scope>
    <source>
        <strain evidence="2">DSM 16372</strain>
    </source>
</reference>
<evidence type="ECO:0000313" key="2">
    <source>
        <dbReference type="EMBL" id="GJD90518.1"/>
    </source>
</evidence>
<dbReference type="EMBL" id="BPQO01000019">
    <property type="protein sequence ID" value="GJD90518.1"/>
    <property type="molecule type" value="Genomic_DNA"/>
</dbReference>
<evidence type="ECO:0000256" key="1">
    <source>
        <dbReference type="SAM" id="MobiDB-lite"/>
    </source>
</evidence>
<name>A0AAV4ZQH7_9HYPH</name>
<dbReference type="AlphaFoldDB" id="A0AAV4ZQH7"/>
<protein>
    <submittedName>
        <fullName evidence="2">Uncharacterized protein</fullName>
    </submittedName>
</protein>
<feature type="region of interest" description="Disordered" evidence="1">
    <location>
        <begin position="1"/>
        <end position="26"/>
    </location>
</feature>
<sequence>MGRATKRATARATAMFRNDSNPAGIAGGDDLNGALARLRKHFAAMFGRMKRAARRGLDPSGGANHP</sequence>
<proteinExistence type="predicted"/>
<dbReference type="Proteomes" id="UP001055247">
    <property type="component" value="Unassembled WGS sequence"/>
</dbReference>
<reference evidence="2" key="1">
    <citation type="journal article" date="2016" name="Front. Microbiol.">
        <title>Genome Sequence of the Piezophilic, Mesophilic Sulfate-Reducing Bacterium Desulfovibrio indicus J2T.</title>
        <authorList>
            <person name="Cao J."/>
            <person name="Maignien L."/>
            <person name="Shao Z."/>
            <person name="Alain K."/>
            <person name="Jebbar M."/>
        </authorList>
    </citation>
    <scope>NUCLEOTIDE SEQUENCE</scope>
    <source>
        <strain evidence="2">DSM 16372</strain>
    </source>
</reference>